<dbReference type="Proteomes" id="UP000238442">
    <property type="component" value="Chromosome"/>
</dbReference>
<dbReference type="GO" id="GO:0000166">
    <property type="term" value="F:nucleotide binding"/>
    <property type="evidence" value="ECO:0007669"/>
    <property type="project" value="UniProtKB-KW"/>
</dbReference>
<evidence type="ECO:0000256" key="8">
    <source>
        <dbReference type="ARBA" id="ARBA00022801"/>
    </source>
</evidence>
<keyword evidence="7 9" id="KW-0547">Nucleotide-binding</keyword>
<keyword evidence="5 9" id="KW-0963">Cytoplasm</keyword>
<evidence type="ECO:0000313" key="11">
    <source>
        <dbReference type="EMBL" id="AVI51075.1"/>
    </source>
</evidence>
<evidence type="ECO:0000256" key="7">
    <source>
        <dbReference type="ARBA" id="ARBA00022741"/>
    </source>
</evidence>
<evidence type="ECO:0000256" key="2">
    <source>
        <dbReference type="ARBA" id="ARBA00001946"/>
    </source>
</evidence>
<dbReference type="GO" id="GO:0046872">
    <property type="term" value="F:metal ion binding"/>
    <property type="evidence" value="ECO:0007669"/>
    <property type="project" value="UniProtKB-UniRule"/>
</dbReference>
<dbReference type="OrthoDB" id="9780815at2"/>
<evidence type="ECO:0000313" key="12">
    <source>
        <dbReference type="Proteomes" id="UP000238442"/>
    </source>
</evidence>
<comment type="catalytic activity">
    <reaction evidence="1 9">
        <text>a ribonucleoside 5'-phosphate + H2O = a ribonucleoside + phosphate</text>
        <dbReference type="Rhea" id="RHEA:12484"/>
        <dbReference type="ChEBI" id="CHEBI:15377"/>
        <dbReference type="ChEBI" id="CHEBI:18254"/>
        <dbReference type="ChEBI" id="CHEBI:43474"/>
        <dbReference type="ChEBI" id="CHEBI:58043"/>
        <dbReference type="EC" id="3.1.3.5"/>
    </reaction>
</comment>
<dbReference type="InterPro" id="IPR002828">
    <property type="entry name" value="SurE-like_Pase/nucleotidase"/>
</dbReference>
<dbReference type="PANTHER" id="PTHR30457:SF0">
    <property type="entry name" value="PHOSPHATASE, PUTATIVE (AFU_ORTHOLOGUE AFUA_4G01070)-RELATED"/>
    <property type="match status" value="1"/>
</dbReference>
<evidence type="ECO:0000256" key="6">
    <source>
        <dbReference type="ARBA" id="ARBA00022723"/>
    </source>
</evidence>
<feature type="binding site" evidence="9">
    <location>
        <position position="14"/>
    </location>
    <ligand>
        <name>a divalent metal cation</name>
        <dbReference type="ChEBI" id="CHEBI:60240"/>
    </ligand>
</feature>
<feature type="binding site" evidence="9">
    <location>
        <position position="13"/>
    </location>
    <ligand>
        <name>a divalent metal cation</name>
        <dbReference type="ChEBI" id="CHEBI:60240"/>
    </ligand>
</feature>
<evidence type="ECO:0000256" key="3">
    <source>
        <dbReference type="ARBA" id="ARBA00004496"/>
    </source>
</evidence>
<dbReference type="SUPFAM" id="SSF64167">
    <property type="entry name" value="SurE-like"/>
    <property type="match status" value="1"/>
</dbReference>
<comment type="cofactor">
    <cofactor evidence="2">
        <name>Mg(2+)</name>
        <dbReference type="ChEBI" id="CHEBI:18420"/>
    </cofactor>
</comment>
<comment type="function">
    <text evidence="9">Nucleotidase that shows phosphatase activity on nucleoside 5'-monophosphates.</text>
</comment>
<evidence type="ECO:0000256" key="1">
    <source>
        <dbReference type="ARBA" id="ARBA00000815"/>
    </source>
</evidence>
<sequence>MKDKRPLILVTNDDGITAPGIRTLIDVMNTLGDVCVVAPDSPQSGMGHAITVNDTLFVDKVVVDKDAPQVEYSCSGTPADCVKLAVNEILKRKPDLCVSGINHGSNSSINVIYSGTMSAAVEAGTQGIPSIGFSLLDYSLEANFDPVRKYVKQIAMQALENGTPEGVVLNVNFPKLPENELKGIKVCRQANAHWVENFDKRVNPLGRDYYWLTGEFVNEDQGEDTDEWALDNGYVSVVPVQFDLTAHHAIKDINSWDLK</sequence>
<reference evidence="11 12" key="1">
    <citation type="submission" date="2018-02" db="EMBL/GenBank/DDBJ databases">
        <title>Genomic analysis of the strain RR4-38 isolated from a seawater recirculating aquaculture system.</title>
        <authorList>
            <person name="Kim Y.-S."/>
            <person name="Jang Y.H."/>
            <person name="Kim K.-H."/>
        </authorList>
    </citation>
    <scope>NUCLEOTIDE SEQUENCE [LARGE SCALE GENOMIC DNA]</scope>
    <source>
        <strain evidence="11 12">RR4-38</strain>
    </source>
</reference>
<dbReference type="HAMAP" id="MF_00060">
    <property type="entry name" value="SurE"/>
    <property type="match status" value="1"/>
</dbReference>
<evidence type="ECO:0000259" key="10">
    <source>
        <dbReference type="Pfam" id="PF01975"/>
    </source>
</evidence>
<dbReference type="NCBIfam" id="NF001490">
    <property type="entry name" value="PRK00346.1-4"/>
    <property type="match status" value="1"/>
</dbReference>
<comment type="subcellular location">
    <subcellularLocation>
        <location evidence="3 9">Cytoplasm</location>
    </subcellularLocation>
</comment>
<dbReference type="GO" id="GO:0005737">
    <property type="term" value="C:cytoplasm"/>
    <property type="evidence" value="ECO:0007669"/>
    <property type="project" value="UniProtKB-SubCell"/>
</dbReference>
<dbReference type="Pfam" id="PF01975">
    <property type="entry name" value="SurE"/>
    <property type="match status" value="1"/>
</dbReference>
<evidence type="ECO:0000256" key="5">
    <source>
        <dbReference type="ARBA" id="ARBA00022490"/>
    </source>
</evidence>
<dbReference type="KEGG" id="aue:C5O00_07760"/>
<dbReference type="EMBL" id="CP027062">
    <property type="protein sequence ID" value="AVI51075.1"/>
    <property type="molecule type" value="Genomic_DNA"/>
</dbReference>
<dbReference type="GO" id="GO:0008253">
    <property type="term" value="F:5'-nucleotidase activity"/>
    <property type="evidence" value="ECO:0007669"/>
    <property type="project" value="UniProtKB-UniRule"/>
</dbReference>
<evidence type="ECO:0000256" key="4">
    <source>
        <dbReference type="ARBA" id="ARBA00011062"/>
    </source>
</evidence>
<proteinExistence type="inferred from homology"/>
<dbReference type="PANTHER" id="PTHR30457">
    <property type="entry name" value="5'-NUCLEOTIDASE SURE"/>
    <property type="match status" value="1"/>
</dbReference>
<feature type="binding site" evidence="9">
    <location>
        <position position="102"/>
    </location>
    <ligand>
        <name>a divalent metal cation</name>
        <dbReference type="ChEBI" id="CHEBI:60240"/>
    </ligand>
</feature>
<name>A0A2S0HWS5_9FLAO</name>
<dbReference type="RefSeq" id="WP_105216316.1">
    <property type="nucleotide sequence ID" value="NZ_CP027062.1"/>
</dbReference>
<evidence type="ECO:0000256" key="9">
    <source>
        <dbReference type="HAMAP-Rule" id="MF_00060"/>
    </source>
</evidence>
<gene>
    <name evidence="9" type="primary">surE</name>
    <name evidence="11" type="ORF">C5O00_07760</name>
</gene>
<dbReference type="InterPro" id="IPR036523">
    <property type="entry name" value="SurE-like_sf"/>
</dbReference>
<organism evidence="11 12">
    <name type="scientific">Pukyongia salina</name>
    <dbReference type="NCBI Taxonomy" id="2094025"/>
    <lineage>
        <taxon>Bacteria</taxon>
        <taxon>Pseudomonadati</taxon>
        <taxon>Bacteroidota</taxon>
        <taxon>Flavobacteriia</taxon>
        <taxon>Flavobacteriales</taxon>
        <taxon>Flavobacteriaceae</taxon>
        <taxon>Pukyongia</taxon>
    </lineage>
</organism>
<keyword evidence="8 9" id="KW-0378">Hydrolase</keyword>
<dbReference type="FunFam" id="3.40.1210.10:FF:000001">
    <property type="entry name" value="5'/3'-nucleotidase SurE"/>
    <property type="match status" value="1"/>
</dbReference>
<dbReference type="AlphaFoldDB" id="A0A2S0HWS5"/>
<dbReference type="EC" id="3.1.3.5" evidence="9"/>
<accession>A0A2S0HWS5</accession>
<comment type="similarity">
    <text evidence="4 9">Belongs to the SurE nucleotidase family.</text>
</comment>
<feature type="domain" description="Survival protein SurE-like phosphatase/nucleotidase" evidence="10">
    <location>
        <begin position="8"/>
        <end position="195"/>
    </location>
</feature>
<comment type="cofactor">
    <cofactor evidence="9">
        <name>a divalent metal cation</name>
        <dbReference type="ChEBI" id="CHEBI:60240"/>
    </cofactor>
    <text evidence="9">Binds 1 divalent metal cation per subunit.</text>
</comment>
<protein>
    <recommendedName>
        <fullName evidence="9">5'-nucleotidase SurE</fullName>
        <ecNumber evidence="9">3.1.3.5</ecNumber>
    </recommendedName>
    <alternativeName>
        <fullName evidence="9">Nucleoside 5'-monophosphate phosphohydrolase</fullName>
    </alternativeName>
</protein>
<dbReference type="NCBIfam" id="TIGR00087">
    <property type="entry name" value="surE"/>
    <property type="match status" value="1"/>
</dbReference>
<keyword evidence="12" id="KW-1185">Reference proteome</keyword>
<keyword evidence="6 9" id="KW-0479">Metal-binding</keyword>
<dbReference type="Gene3D" id="3.40.1210.10">
    <property type="entry name" value="Survival protein SurE-like phosphatase/nucleotidase"/>
    <property type="match status" value="1"/>
</dbReference>
<feature type="binding site" evidence="9">
    <location>
        <position position="44"/>
    </location>
    <ligand>
        <name>a divalent metal cation</name>
        <dbReference type="ChEBI" id="CHEBI:60240"/>
    </ligand>
</feature>
<dbReference type="InterPro" id="IPR030048">
    <property type="entry name" value="SurE"/>
</dbReference>
<dbReference type="NCBIfam" id="NF001492">
    <property type="entry name" value="PRK00346.2-2"/>
    <property type="match status" value="1"/>
</dbReference>